<keyword evidence="4 5" id="KW-0173">Coenzyme A biosynthesis</keyword>
<keyword evidence="5" id="KW-0808">Transferase</keyword>
<gene>
    <name evidence="5" type="primary">coaE</name>
    <name evidence="7" type="ORF">DK847_08915</name>
</gene>
<comment type="caution">
    <text evidence="7">The sequence shown here is derived from an EMBL/GenBank/DDBJ whole genome shotgun (WGS) entry which is preliminary data.</text>
</comment>
<dbReference type="GO" id="GO:0015937">
    <property type="term" value="P:coenzyme A biosynthetic process"/>
    <property type="evidence" value="ECO:0007669"/>
    <property type="project" value="UniProtKB-UniRule"/>
</dbReference>
<name>A0A2W2APU3_9HYPH</name>
<dbReference type="GO" id="GO:0005737">
    <property type="term" value="C:cytoplasm"/>
    <property type="evidence" value="ECO:0007669"/>
    <property type="project" value="UniProtKB-SubCell"/>
</dbReference>
<dbReference type="UniPathway" id="UPA00241">
    <property type="reaction ID" value="UER00356"/>
</dbReference>
<keyword evidence="5" id="KW-0963">Cytoplasm</keyword>
<dbReference type="NCBIfam" id="TIGR00152">
    <property type="entry name" value="dephospho-CoA kinase"/>
    <property type="match status" value="1"/>
</dbReference>
<dbReference type="HAMAP" id="MF_00376">
    <property type="entry name" value="Dephospho_CoA_kinase"/>
    <property type="match status" value="1"/>
</dbReference>
<dbReference type="AlphaFoldDB" id="A0A2W2APU3"/>
<accession>A0A2W2APU3</accession>
<evidence type="ECO:0000313" key="7">
    <source>
        <dbReference type="EMBL" id="PZF77431.1"/>
    </source>
</evidence>
<dbReference type="Pfam" id="PF01121">
    <property type="entry name" value="CoaE"/>
    <property type="match status" value="1"/>
</dbReference>
<dbReference type="PANTHER" id="PTHR10695">
    <property type="entry name" value="DEPHOSPHO-COA KINASE-RELATED"/>
    <property type="match status" value="1"/>
</dbReference>
<evidence type="ECO:0000256" key="6">
    <source>
        <dbReference type="NCBIfam" id="TIGR00152"/>
    </source>
</evidence>
<dbReference type="InterPro" id="IPR001977">
    <property type="entry name" value="Depp_CoAkinase"/>
</dbReference>
<feature type="binding site" evidence="5">
    <location>
        <begin position="11"/>
        <end position="16"/>
    </location>
    <ligand>
        <name>ATP</name>
        <dbReference type="ChEBI" id="CHEBI:30616"/>
    </ligand>
</feature>
<dbReference type="EC" id="2.7.1.24" evidence="5 6"/>
<evidence type="ECO:0000256" key="2">
    <source>
        <dbReference type="ARBA" id="ARBA00022741"/>
    </source>
</evidence>
<dbReference type="EMBL" id="QKVK01000003">
    <property type="protein sequence ID" value="PZF77431.1"/>
    <property type="molecule type" value="Genomic_DNA"/>
</dbReference>
<organism evidence="7 8">
    <name type="scientific">Aestuariivirga litoralis</name>
    <dbReference type="NCBI Taxonomy" id="2650924"/>
    <lineage>
        <taxon>Bacteria</taxon>
        <taxon>Pseudomonadati</taxon>
        <taxon>Pseudomonadota</taxon>
        <taxon>Alphaproteobacteria</taxon>
        <taxon>Hyphomicrobiales</taxon>
        <taxon>Aestuariivirgaceae</taxon>
        <taxon>Aestuariivirga</taxon>
    </lineage>
</organism>
<comment type="catalytic activity">
    <reaction evidence="5">
        <text>3'-dephospho-CoA + ATP = ADP + CoA + H(+)</text>
        <dbReference type="Rhea" id="RHEA:18245"/>
        <dbReference type="ChEBI" id="CHEBI:15378"/>
        <dbReference type="ChEBI" id="CHEBI:30616"/>
        <dbReference type="ChEBI" id="CHEBI:57287"/>
        <dbReference type="ChEBI" id="CHEBI:57328"/>
        <dbReference type="ChEBI" id="CHEBI:456216"/>
        <dbReference type="EC" id="2.7.1.24"/>
    </reaction>
</comment>
<dbReference type="CDD" id="cd02022">
    <property type="entry name" value="DPCK"/>
    <property type="match status" value="1"/>
</dbReference>
<dbReference type="GO" id="GO:0004140">
    <property type="term" value="F:dephospho-CoA kinase activity"/>
    <property type="evidence" value="ECO:0007669"/>
    <property type="project" value="UniProtKB-UniRule"/>
</dbReference>
<keyword evidence="3 5" id="KW-0067">ATP-binding</keyword>
<dbReference type="Proteomes" id="UP000248795">
    <property type="component" value="Unassembled WGS sequence"/>
</dbReference>
<protein>
    <recommendedName>
        <fullName evidence="5 6">Dephospho-CoA kinase</fullName>
        <ecNumber evidence="5 6">2.7.1.24</ecNumber>
    </recommendedName>
    <alternativeName>
        <fullName evidence="5">Dephosphocoenzyme A kinase</fullName>
    </alternativeName>
</protein>
<dbReference type="GO" id="GO:0005524">
    <property type="term" value="F:ATP binding"/>
    <property type="evidence" value="ECO:0007669"/>
    <property type="project" value="UniProtKB-UniRule"/>
</dbReference>
<proteinExistence type="inferred from homology"/>
<reference evidence="8" key="1">
    <citation type="submission" date="2018-06" db="EMBL/GenBank/DDBJ databases">
        <title>Aestuariibacter litoralis strain KCTC 52945T.</title>
        <authorList>
            <person name="Li X."/>
            <person name="Salam N."/>
            <person name="Li J.-L."/>
            <person name="Chen Y.-M."/>
            <person name="Yang Z.-W."/>
            <person name="Zhang L.-Y."/>
            <person name="Han M.-X."/>
            <person name="Xiao M."/>
            <person name="Li W.-J."/>
        </authorList>
    </citation>
    <scope>NUCLEOTIDE SEQUENCE [LARGE SCALE GENOMIC DNA]</scope>
    <source>
        <strain evidence="8">KCTC 52945</strain>
    </source>
</reference>
<evidence type="ECO:0000256" key="1">
    <source>
        <dbReference type="ARBA" id="ARBA00009018"/>
    </source>
</evidence>
<comment type="function">
    <text evidence="5">Catalyzes the phosphorylation of the 3'-hydroxyl group of dephosphocoenzyme A to form coenzyme A.</text>
</comment>
<comment type="similarity">
    <text evidence="1 5">Belongs to the CoaE family.</text>
</comment>
<sequence length="200" mass="21735">MIVAGLTGSIAMGKSETAKMFAARGIPVFDSDAAVHELYARGGAAVEPLRALVPEAVIDEAVDRRRLAALVQADPALLGKIESVVHPLVRDRQTHFLAEAAQQSDIALLDIPLLFETQRERDVDVVIVVSTNPSLQRKRALARPGMSAEKLDFILSRQMPDAEKRARADFVIDTSVSLAETAREVDRVIACMREAGEPRA</sequence>
<evidence type="ECO:0000256" key="3">
    <source>
        <dbReference type="ARBA" id="ARBA00022840"/>
    </source>
</evidence>
<keyword evidence="5 7" id="KW-0418">Kinase</keyword>
<comment type="subcellular location">
    <subcellularLocation>
        <location evidence="5">Cytoplasm</location>
    </subcellularLocation>
</comment>
<dbReference type="PROSITE" id="PS51219">
    <property type="entry name" value="DPCK"/>
    <property type="match status" value="1"/>
</dbReference>
<dbReference type="Gene3D" id="3.40.50.300">
    <property type="entry name" value="P-loop containing nucleotide triphosphate hydrolases"/>
    <property type="match status" value="1"/>
</dbReference>
<comment type="pathway">
    <text evidence="5">Cofactor biosynthesis; coenzyme A biosynthesis; CoA from (R)-pantothenate: step 5/5.</text>
</comment>
<dbReference type="RefSeq" id="WP_111197873.1">
    <property type="nucleotide sequence ID" value="NZ_QKVK01000003.1"/>
</dbReference>
<keyword evidence="2 5" id="KW-0547">Nucleotide-binding</keyword>
<keyword evidence="8" id="KW-1185">Reference proteome</keyword>
<evidence type="ECO:0000313" key="8">
    <source>
        <dbReference type="Proteomes" id="UP000248795"/>
    </source>
</evidence>
<dbReference type="PANTHER" id="PTHR10695:SF46">
    <property type="entry name" value="BIFUNCTIONAL COENZYME A SYNTHASE-RELATED"/>
    <property type="match status" value="1"/>
</dbReference>
<dbReference type="InterPro" id="IPR027417">
    <property type="entry name" value="P-loop_NTPase"/>
</dbReference>
<evidence type="ECO:0000256" key="5">
    <source>
        <dbReference type="HAMAP-Rule" id="MF_00376"/>
    </source>
</evidence>
<dbReference type="SUPFAM" id="SSF52540">
    <property type="entry name" value="P-loop containing nucleoside triphosphate hydrolases"/>
    <property type="match status" value="1"/>
</dbReference>
<evidence type="ECO:0000256" key="4">
    <source>
        <dbReference type="ARBA" id="ARBA00022993"/>
    </source>
</evidence>